<dbReference type="OrthoDB" id="9785847at2"/>
<sequence>MNTESNTQHVHYRYEQVDNVNIFYREAGEPTNPSIVLLHGFAASSYMYRDIIPALAENYHVIAPDLPSFGFTQAPGQTQYTYTFENIAKTMEKFVQQLEINRYALMVHDYGAPIGWRMAAANPDAVTALISQNGNAYEEGLAEGWNAIKDYWQNPTPDNRAVLKDFPTPEEIKSQYLTGVSDKSLVSPDGYTLEGMHVQKPGNADIQLDLVLDYASNVENYPRFQAYFRKYQPALLAVWGSNDPYFLPAGAEAWKRDLPNADIRFFDTGHFALETHADEITPIILEFLAQSVK</sequence>
<dbReference type="InterPro" id="IPR029058">
    <property type="entry name" value="AB_hydrolase_fold"/>
</dbReference>
<proteinExistence type="predicted"/>
<protein>
    <submittedName>
        <fullName evidence="2">Pimeloyl-ACP methyl ester carboxylesterase</fullName>
    </submittedName>
</protein>
<dbReference type="STRING" id="861298.SAMN04488136_13077"/>
<dbReference type="Pfam" id="PF00561">
    <property type="entry name" value="Abhydrolase_1"/>
    <property type="match status" value="1"/>
</dbReference>
<dbReference type="AlphaFoldDB" id="A0A1G8FI25"/>
<dbReference type="SUPFAM" id="SSF53474">
    <property type="entry name" value="alpha/beta-Hydrolases"/>
    <property type="match status" value="1"/>
</dbReference>
<feature type="domain" description="AB hydrolase-1" evidence="1">
    <location>
        <begin position="33"/>
        <end position="276"/>
    </location>
</feature>
<dbReference type="GO" id="GO:0004301">
    <property type="term" value="F:epoxide hydrolase activity"/>
    <property type="evidence" value="ECO:0007669"/>
    <property type="project" value="TreeGrafter"/>
</dbReference>
<dbReference type="Proteomes" id="UP000198854">
    <property type="component" value="Unassembled WGS sequence"/>
</dbReference>
<keyword evidence="3" id="KW-1185">Reference proteome</keyword>
<dbReference type="PANTHER" id="PTHR42977:SF1">
    <property type="entry name" value="BLR6576 PROTEIN"/>
    <property type="match status" value="1"/>
</dbReference>
<dbReference type="PANTHER" id="PTHR42977">
    <property type="entry name" value="HYDROLASE-RELATED"/>
    <property type="match status" value="1"/>
</dbReference>
<evidence type="ECO:0000313" key="3">
    <source>
        <dbReference type="Proteomes" id="UP000198854"/>
    </source>
</evidence>
<dbReference type="EMBL" id="FNDD01000030">
    <property type="protein sequence ID" value="SDH81732.1"/>
    <property type="molecule type" value="Genomic_DNA"/>
</dbReference>
<evidence type="ECO:0000259" key="1">
    <source>
        <dbReference type="Pfam" id="PF00561"/>
    </source>
</evidence>
<dbReference type="InterPro" id="IPR051340">
    <property type="entry name" value="Haloalkane_dehalogenase"/>
</dbReference>
<accession>A0A1G8FI25</accession>
<reference evidence="2 3" key="1">
    <citation type="submission" date="2016-10" db="EMBL/GenBank/DDBJ databases">
        <authorList>
            <person name="de Groot N.N."/>
        </authorList>
    </citation>
    <scope>NUCLEOTIDE SEQUENCE [LARGE SCALE GENOMIC DNA]</scope>
    <source>
        <strain evidence="2 3">CGMCC 1.10228</strain>
    </source>
</reference>
<dbReference type="InterPro" id="IPR000073">
    <property type="entry name" value="AB_hydrolase_1"/>
</dbReference>
<organism evidence="2 3">
    <name type="scientific">Vibrio xiamenensis</name>
    <dbReference type="NCBI Taxonomy" id="861298"/>
    <lineage>
        <taxon>Bacteria</taxon>
        <taxon>Pseudomonadati</taxon>
        <taxon>Pseudomonadota</taxon>
        <taxon>Gammaproteobacteria</taxon>
        <taxon>Vibrionales</taxon>
        <taxon>Vibrionaceae</taxon>
        <taxon>Vibrio</taxon>
    </lineage>
</organism>
<dbReference type="Gene3D" id="3.40.50.1820">
    <property type="entry name" value="alpha/beta hydrolase"/>
    <property type="match status" value="1"/>
</dbReference>
<evidence type="ECO:0000313" key="2">
    <source>
        <dbReference type="EMBL" id="SDH81732.1"/>
    </source>
</evidence>
<dbReference type="PRINTS" id="PR00412">
    <property type="entry name" value="EPOXHYDRLASE"/>
</dbReference>
<gene>
    <name evidence="2" type="ORF">SAMN04488136_13077</name>
</gene>
<name>A0A1G8FI25_9VIBR</name>
<dbReference type="RefSeq" id="WP_093278173.1">
    <property type="nucleotide sequence ID" value="NZ_FNDD01000030.1"/>
</dbReference>
<dbReference type="InterPro" id="IPR000639">
    <property type="entry name" value="Epox_hydrolase-like"/>
</dbReference>